<sequence length="125" mass="14079">MGSEKNRKFSAATARAHTRNNSSLTRPSGTFGTILLAVLLIRFVSWGPKNQTKRWKDFRMQRTRAVSQKMMLLRSMVGYGEISDHDPNQTVKSMALDIEELGDRLRLGSKFYVIGLGFSLGDQVV</sequence>
<evidence type="ECO:0000313" key="4">
    <source>
        <dbReference type="Proteomes" id="UP001603857"/>
    </source>
</evidence>
<reference evidence="3 4" key="1">
    <citation type="submission" date="2024-08" db="EMBL/GenBank/DDBJ databases">
        <title>Insights into the chromosomal genome structure of Flemingia macrophylla.</title>
        <authorList>
            <person name="Ding Y."/>
            <person name="Zhao Y."/>
            <person name="Bi W."/>
            <person name="Wu M."/>
            <person name="Zhao G."/>
            <person name="Gong Y."/>
            <person name="Li W."/>
            <person name="Zhang P."/>
        </authorList>
    </citation>
    <scope>NUCLEOTIDE SEQUENCE [LARGE SCALE GENOMIC DNA]</scope>
    <source>
        <strain evidence="3">DYQJB</strain>
        <tissue evidence="3">Leaf</tissue>
    </source>
</reference>
<keyword evidence="2" id="KW-0472">Membrane</keyword>
<accession>A0ABD1NAU8</accession>
<dbReference type="PANTHER" id="PTHR45763">
    <property type="entry name" value="HYDROLASE, ALPHA/BETA FOLD FAMILY PROTEIN, EXPRESSED-RELATED"/>
    <property type="match status" value="1"/>
</dbReference>
<feature type="transmembrane region" description="Helical" evidence="2">
    <location>
        <begin position="28"/>
        <end position="46"/>
    </location>
</feature>
<evidence type="ECO:0000256" key="2">
    <source>
        <dbReference type="SAM" id="Phobius"/>
    </source>
</evidence>
<name>A0ABD1NAU8_9FABA</name>
<comment type="caution">
    <text evidence="3">The sequence shown here is derived from an EMBL/GenBank/DDBJ whole genome shotgun (WGS) entry which is preliminary data.</text>
</comment>
<feature type="compositionally biased region" description="Polar residues" evidence="1">
    <location>
        <begin position="19"/>
        <end position="29"/>
    </location>
</feature>
<keyword evidence="4" id="KW-1185">Reference proteome</keyword>
<protein>
    <submittedName>
        <fullName evidence="3">Uncharacterized protein</fullName>
    </submittedName>
</protein>
<keyword evidence="2" id="KW-1133">Transmembrane helix</keyword>
<proteinExistence type="predicted"/>
<gene>
    <name evidence="3" type="ORF">Fmac_006505</name>
</gene>
<evidence type="ECO:0000256" key="1">
    <source>
        <dbReference type="SAM" id="MobiDB-lite"/>
    </source>
</evidence>
<organism evidence="3 4">
    <name type="scientific">Flemingia macrophylla</name>
    <dbReference type="NCBI Taxonomy" id="520843"/>
    <lineage>
        <taxon>Eukaryota</taxon>
        <taxon>Viridiplantae</taxon>
        <taxon>Streptophyta</taxon>
        <taxon>Embryophyta</taxon>
        <taxon>Tracheophyta</taxon>
        <taxon>Spermatophyta</taxon>
        <taxon>Magnoliopsida</taxon>
        <taxon>eudicotyledons</taxon>
        <taxon>Gunneridae</taxon>
        <taxon>Pentapetalae</taxon>
        <taxon>rosids</taxon>
        <taxon>fabids</taxon>
        <taxon>Fabales</taxon>
        <taxon>Fabaceae</taxon>
        <taxon>Papilionoideae</taxon>
        <taxon>50 kb inversion clade</taxon>
        <taxon>NPAAA clade</taxon>
        <taxon>indigoferoid/millettioid clade</taxon>
        <taxon>Phaseoleae</taxon>
        <taxon>Flemingia</taxon>
    </lineage>
</organism>
<dbReference type="EMBL" id="JBGMDY010000002">
    <property type="protein sequence ID" value="KAL2345220.1"/>
    <property type="molecule type" value="Genomic_DNA"/>
</dbReference>
<dbReference type="PANTHER" id="PTHR45763:SF51">
    <property type="entry name" value="ALPHA_BETA-HYDROLASES SUPERFAMILY PROTEIN"/>
    <property type="match status" value="1"/>
</dbReference>
<keyword evidence="2" id="KW-0812">Transmembrane</keyword>
<dbReference type="Proteomes" id="UP001603857">
    <property type="component" value="Unassembled WGS sequence"/>
</dbReference>
<dbReference type="AlphaFoldDB" id="A0ABD1NAU8"/>
<feature type="region of interest" description="Disordered" evidence="1">
    <location>
        <begin position="1"/>
        <end position="29"/>
    </location>
</feature>
<evidence type="ECO:0000313" key="3">
    <source>
        <dbReference type="EMBL" id="KAL2345220.1"/>
    </source>
</evidence>